<organism evidence="1 2">
    <name type="scientific">Noviherbaspirillum sedimenti</name>
    <dbReference type="NCBI Taxonomy" id="2320865"/>
    <lineage>
        <taxon>Bacteria</taxon>
        <taxon>Pseudomonadati</taxon>
        <taxon>Pseudomonadota</taxon>
        <taxon>Betaproteobacteria</taxon>
        <taxon>Burkholderiales</taxon>
        <taxon>Oxalobacteraceae</taxon>
        <taxon>Noviherbaspirillum</taxon>
    </lineage>
</organism>
<dbReference type="EMBL" id="QYUQ01000002">
    <property type="protein sequence ID" value="RJG03242.1"/>
    <property type="molecule type" value="Genomic_DNA"/>
</dbReference>
<comment type="caution">
    <text evidence="1">The sequence shown here is derived from an EMBL/GenBank/DDBJ whole genome shotgun (WGS) entry which is preliminary data.</text>
</comment>
<keyword evidence="2" id="KW-1185">Reference proteome</keyword>
<dbReference type="RefSeq" id="WP_119786740.1">
    <property type="nucleotide sequence ID" value="NZ_QYUQ01000002.1"/>
</dbReference>
<dbReference type="AlphaFoldDB" id="A0A3A3G9I7"/>
<accession>A0A3A3G9I7</accession>
<sequence>MARLHIRQLKREAYSRNDSDAMLALLNRSVRFGHKRLALMRCIQAEQMGLAVLPDILSYCREIADQMPGEVLAKLIHQAGTQRAQK</sequence>
<dbReference type="OrthoDB" id="9101987at2"/>
<dbReference type="Proteomes" id="UP000266327">
    <property type="component" value="Unassembled WGS sequence"/>
</dbReference>
<protein>
    <submittedName>
        <fullName evidence="1">Uncharacterized protein</fullName>
    </submittedName>
</protein>
<reference evidence="2" key="1">
    <citation type="submission" date="2018-09" db="EMBL/GenBank/DDBJ databases">
        <authorList>
            <person name="Zhu H."/>
        </authorList>
    </citation>
    <scope>NUCLEOTIDE SEQUENCE [LARGE SCALE GENOMIC DNA]</scope>
    <source>
        <strain evidence="2">K1S02-23</strain>
    </source>
</reference>
<evidence type="ECO:0000313" key="1">
    <source>
        <dbReference type="EMBL" id="RJG03242.1"/>
    </source>
</evidence>
<name>A0A3A3G9I7_9BURK</name>
<gene>
    <name evidence="1" type="ORF">D3878_17955</name>
</gene>
<proteinExistence type="predicted"/>
<evidence type="ECO:0000313" key="2">
    <source>
        <dbReference type="Proteomes" id="UP000266327"/>
    </source>
</evidence>